<dbReference type="Gene3D" id="3.20.19.10">
    <property type="entry name" value="Aconitase, domain 4"/>
    <property type="match status" value="1"/>
</dbReference>
<dbReference type="HOGENOM" id="CLU_006714_2_3_0"/>
<dbReference type="InterPro" id="IPR001030">
    <property type="entry name" value="Acoase/IPM_deHydtase_lsu_aba"/>
</dbReference>
<evidence type="ECO:0000256" key="6">
    <source>
        <dbReference type="ARBA" id="ARBA00023004"/>
    </source>
</evidence>
<evidence type="ECO:0000256" key="10">
    <source>
        <dbReference type="ARBA" id="ARBA00031977"/>
    </source>
</evidence>
<dbReference type="EMBL" id="CP007028">
    <property type="protein sequence ID" value="AHE96161.1"/>
    <property type="molecule type" value="Genomic_DNA"/>
</dbReference>
<dbReference type="NCBIfam" id="NF001614">
    <property type="entry name" value="PRK00402.1"/>
    <property type="match status" value="1"/>
</dbReference>
<dbReference type="InterPro" id="IPR015931">
    <property type="entry name" value="Acnase/IPM_dHydase_lsu_aba_1/3"/>
</dbReference>
<keyword evidence="5" id="KW-0479">Metal-binding</keyword>
<dbReference type="PRINTS" id="PR00415">
    <property type="entry name" value="ACONITASE"/>
</dbReference>
<reference evidence="13 14" key="1">
    <citation type="submission" date="2013-12" db="EMBL/GenBank/DDBJ databases">
        <authorList>
            <consortium name="DOE Joint Genome Institute"/>
            <person name="Eisen J."/>
            <person name="Huntemann M."/>
            <person name="Han J."/>
            <person name="Chen A."/>
            <person name="Kyrpides N."/>
            <person name="Mavromatis K."/>
            <person name="Markowitz V."/>
            <person name="Palaniappan K."/>
            <person name="Ivanova N."/>
            <person name="Schaumberg A."/>
            <person name="Pati A."/>
            <person name="Liolios K."/>
            <person name="Nordberg H.P."/>
            <person name="Cantor M.N."/>
            <person name="Hua S.X."/>
            <person name="Woyke T."/>
        </authorList>
    </citation>
    <scope>NUCLEOTIDE SEQUENCE [LARGE SCALE GENOMIC DNA]</scope>
    <source>
        <strain evidence="13 14">DSM 23557</strain>
    </source>
</reference>
<protein>
    <recommendedName>
        <fullName evidence="4">Aconitate hydratase A</fullName>
        <ecNumber evidence="3">4.2.1.3</ecNumber>
    </recommendedName>
    <alternativeName>
        <fullName evidence="10">Iron-responsive protein-like</fullName>
    </alternativeName>
    <alternativeName>
        <fullName evidence="9">RNA-binding protein</fullName>
    </alternativeName>
</protein>
<dbReference type="AlphaFoldDB" id="W0DD09"/>
<dbReference type="eggNOG" id="COG1048">
    <property type="taxonomic scope" value="Bacteria"/>
</dbReference>
<evidence type="ECO:0000256" key="4">
    <source>
        <dbReference type="ARBA" id="ARBA00019378"/>
    </source>
</evidence>
<keyword evidence="6" id="KW-0408">Iron</keyword>
<evidence type="ECO:0000313" key="13">
    <source>
        <dbReference type="EMBL" id="AHE96161.1"/>
    </source>
</evidence>
<evidence type="ECO:0000313" key="14">
    <source>
        <dbReference type="Proteomes" id="UP000018914"/>
    </source>
</evidence>
<evidence type="ECO:0000256" key="3">
    <source>
        <dbReference type="ARBA" id="ARBA00012926"/>
    </source>
</evidence>
<dbReference type="STRING" id="75906.THERU_05280"/>
<evidence type="ECO:0000259" key="12">
    <source>
        <dbReference type="Pfam" id="PF00694"/>
    </source>
</evidence>
<comment type="catalytic activity">
    <reaction evidence="8">
        <text>citrate = D-threo-isocitrate</text>
        <dbReference type="Rhea" id="RHEA:10336"/>
        <dbReference type="ChEBI" id="CHEBI:15562"/>
        <dbReference type="ChEBI" id="CHEBI:16947"/>
        <dbReference type="EC" id="4.2.1.3"/>
    </reaction>
</comment>
<dbReference type="GO" id="GO:0046872">
    <property type="term" value="F:metal ion binding"/>
    <property type="evidence" value="ECO:0007669"/>
    <property type="project" value="UniProtKB-KW"/>
</dbReference>
<sequence>MAKGTVAYKILESHLVSGKLIPGEEIAIKIDQTLTQDATGTMAYLQFEAMGVDRVKTELSVSYIDHNMLQTDYKNPDDHKYLMSVAKRYGIWLSKPGNGICHQVHLERFAKPGKTLLGSDSHTPTAGGMGMIAIGAGGLEVASAMAGEPFYLKMPKIVGVHLKGKLPDWVTAKDIILELLRRLTVKGGVGKIFEYFGEGIKELSVPERATITNMGAELGATTSIFPSDEITRAYLRAQGREEDWVEILPDPDAEYDEIIEIDLSQLEPLIACPHSPDNVVPVREVEGIKVDQVVIGSCTNSSFVDLTRAAKILEGRKVHPDVIFAVAPGSKQALELITQNGALLTFLKAGARILESACGPCIGMGFAPPSGGVSVRSFNRNFEGRSGTPDAKVYLASPEVCVACAIAGEIIDPRKLGIPWVKVEMPERFPYGDEAFIEPLPEEEAKKVEIYRGPNIKPLPEFDELPESIEGEVSLIVGDNITTDHIMPAGAKILPLRSNIYAISEYVYHYVDPDFVRRAKEIRDQKGKANIIVGGENYGQGSSREHAALAPRFLGVRAVIAKSFARIHHANLVNFGIVPLEFKHKEDYNKFSLGDELFIPDLKNRLQEGKEIVVINKTTGEEIVCTYNLTSKQISVLLKGGLLNWIKSKQGVKV</sequence>
<evidence type="ECO:0000256" key="2">
    <source>
        <dbReference type="ARBA" id="ARBA00004717"/>
    </source>
</evidence>
<keyword evidence="14" id="KW-1185">Reference proteome</keyword>
<evidence type="ECO:0000256" key="7">
    <source>
        <dbReference type="ARBA" id="ARBA00023014"/>
    </source>
</evidence>
<accession>W0DD09</accession>
<dbReference type="NCBIfam" id="TIGR01342">
    <property type="entry name" value="acon_putative"/>
    <property type="match status" value="1"/>
</dbReference>
<dbReference type="PANTHER" id="PTHR43160">
    <property type="entry name" value="ACONITATE HYDRATASE B"/>
    <property type="match status" value="1"/>
</dbReference>
<dbReference type="Pfam" id="PF00330">
    <property type="entry name" value="Aconitase"/>
    <property type="match status" value="1"/>
</dbReference>
<comment type="cofactor">
    <cofactor evidence="1">
        <name>[4Fe-4S] cluster</name>
        <dbReference type="ChEBI" id="CHEBI:49883"/>
    </cofactor>
</comment>
<gene>
    <name evidence="13" type="ORF">THERU_05280</name>
</gene>
<dbReference type="PATRIC" id="fig|75906.3.peg.1033"/>
<keyword evidence="13" id="KW-0456">Lyase</keyword>
<dbReference type="PANTHER" id="PTHR43160:SF3">
    <property type="entry name" value="ACONITATE HYDRATASE, MITOCHONDRIAL"/>
    <property type="match status" value="1"/>
</dbReference>
<dbReference type="GO" id="GO:0006099">
    <property type="term" value="P:tricarboxylic acid cycle"/>
    <property type="evidence" value="ECO:0007669"/>
    <property type="project" value="UniProtKB-UniPathway"/>
</dbReference>
<dbReference type="Proteomes" id="UP000018914">
    <property type="component" value="Chromosome"/>
</dbReference>
<organism evidence="14">
    <name type="scientific">Thermocrinis ruber</name>
    <dbReference type="NCBI Taxonomy" id="75906"/>
    <lineage>
        <taxon>Bacteria</taxon>
        <taxon>Pseudomonadati</taxon>
        <taxon>Aquificota</taxon>
        <taxon>Aquificia</taxon>
        <taxon>Aquificales</taxon>
        <taxon>Aquificaceae</taxon>
        <taxon>Thermocrinis</taxon>
    </lineage>
</organism>
<dbReference type="SUPFAM" id="SSF52016">
    <property type="entry name" value="LeuD/IlvD-like"/>
    <property type="match status" value="1"/>
</dbReference>
<evidence type="ECO:0000256" key="1">
    <source>
        <dbReference type="ARBA" id="ARBA00001966"/>
    </source>
</evidence>
<dbReference type="Pfam" id="PF00694">
    <property type="entry name" value="Aconitase_C"/>
    <property type="match status" value="1"/>
</dbReference>
<evidence type="ECO:0000259" key="11">
    <source>
        <dbReference type="Pfam" id="PF00330"/>
    </source>
</evidence>
<dbReference type="InterPro" id="IPR018136">
    <property type="entry name" value="Aconitase_4Fe-4S_BS"/>
</dbReference>
<dbReference type="OrthoDB" id="9764318at2"/>
<dbReference type="InterPro" id="IPR000573">
    <property type="entry name" value="AconitaseA/IPMdHydase_ssu_swvl"/>
</dbReference>
<dbReference type="FunFam" id="3.30.499.10:FF:000022">
    <property type="entry name" value="Aconitate hydratase"/>
    <property type="match status" value="1"/>
</dbReference>
<dbReference type="SUPFAM" id="SSF53732">
    <property type="entry name" value="Aconitase iron-sulfur domain"/>
    <property type="match status" value="1"/>
</dbReference>
<dbReference type="GO" id="GO:0003994">
    <property type="term" value="F:aconitate hydratase activity"/>
    <property type="evidence" value="ECO:0007669"/>
    <property type="project" value="UniProtKB-EC"/>
</dbReference>
<dbReference type="CDD" id="cd01579">
    <property type="entry name" value="AcnA_Bact_Swivel"/>
    <property type="match status" value="1"/>
</dbReference>
<dbReference type="PROSITE" id="PS00450">
    <property type="entry name" value="ACONITASE_1"/>
    <property type="match status" value="1"/>
</dbReference>
<dbReference type="PROSITE" id="PS01244">
    <property type="entry name" value="ACONITASE_2"/>
    <property type="match status" value="1"/>
</dbReference>
<comment type="pathway">
    <text evidence="2">Carbohydrate metabolism; tricarboxylic acid cycle; isocitrate from oxaloacetate: step 2/2.</text>
</comment>
<dbReference type="FunFam" id="3.30.499.10:FF:000019">
    <property type="entry name" value="Aconitate hydratase"/>
    <property type="match status" value="1"/>
</dbReference>
<dbReference type="CDD" id="cd01585">
    <property type="entry name" value="AcnA_Bact"/>
    <property type="match status" value="1"/>
</dbReference>
<name>W0DD09_9AQUI</name>
<dbReference type="Gene3D" id="3.30.499.10">
    <property type="entry name" value="Aconitase, domain 3"/>
    <property type="match status" value="2"/>
</dbReference>
<dbReference type="InterPro" id="IPR050926">
    <property type="entry name" value="Aconitase/IPM_isomerase"/>
</dbReference>
<dbReference type="InterPro" id="IPR015928">
    <property type="entry name" value="Aconitase/3IPM_dehydase_swvl"/>
</dbReference>
<feature type="domain" description="Aconitase A/isopropylmalate dehydratase small subunit swivel" evidence="12">
    <location>
        <begin position="511"/>
        <end position="584"/>
    </location>
</feature>
<proteinExistence type="predicted"/>
<keyword evidence="7" id="KW-0411">Iron-sulfur</keyword>
<dbReference type="InterPro" id="IPR036008">
    <property type="entry name" value="Aconitase_4Fe-4S_dom"/>
</dbReference>
<feature type="domain" description="Aconitase/3-isopropylmalate dehydratase large subunit alpha/beta/alpha" evidence="11">
    <location>
        <begin position="9"/>
        <end position="408"/>
    </location>
</feature>
<dbReference type="GO" id="GO:0051539">
    <property type="term" value="F:4 iron, 4 sulfur cluster binding"/>
    <property type="evidence" value="ECO:0007669"/>
    <property type="project" value="TreeGrafter"/>
</dbReference>
<dbReference type="RefSeq" id="WP_025306208.1">
    <property type="nucleotide sequence ID" value="NZ_CP007028.1"/>
</dbReference>
<dbReference type="KEGG" id="trd:THERU_05280"/>
<dbReference type="UniPathway" id="UPA00223">
    <property type="reaction ID" value="UER00718"/>
</dbReference>
<evidence type="ECO:0000256" key="5">
    <source>
        <dbReference type="ARBA" id="ARBA00022723"/>
    </source>
</evidence>
<dbReference type="InterPro" id="IPR006250">
    <property type="entry name" value="Aconitase_put"/>
</dbReference>
<dbReference type="GO" id="GO:0005829">
    <property type="term" value="C:cytosol"/>
    <property type="evidence" value="ECO:0007669"/>
    <property type="project" value="TreeGrafter"/>
</dbReference>
<dbReference type="NCBIfam" id="NF005558">
    <property type="entry name" value="PRK07229.1"/>
    <property type="match status" value="1"/>
</dbReference>
<dbReference type="EC" id="4.2.1.3" evidence="3"/>
<evidence type="ECO:0000256" key="9">
    <source>
        <dbReference type="ARBA" id="ARBA00031081"/>
    </source>
</evidence>
<evidence type="ECO:0000256" key="8">
    <source>
        <dbReference type="ARBA" id="ARBA00023501"/>
    </source>
</evidence>